<evidence type="ECO:0000313" key="2">
    <source>
        <dbReference type="EMBL" id="EGC87301.1"/>
    </source>
</evidence>
<dbReference type="Proteomes" id="UP000003155">
    <property type="component" value="Unassembled WGS sequence"/>
</dbReference>
<dbReference type="EMBL" id="AEXO01000015">
    <property type="protein sequence ID" value="EGC87301.1"/>
    <property type="molecule type" value="Genomic_DNA"/>
</dbReference>
<protein>
    <submittedName>
        <fullName evidence="2">Uncharacterized protein</fullName>
    </submittedName>
</protein>
<gene>
    <name evidence="2" type="ORF">HMPREF9303_1508</name>
</gene>
<reference evidence="2 3" key="1">
    <citation type="submission" date="2011-02" db="EMBL/GenBank/DDBJ databases">
        <authorList>
            <person name="Durkin A.S."/>
            <person name="Madupu R."/>
            <person name="Torralba M."/>
            <person name="Gillis M."/>
            <person name="Methe B."/>
            <person name="Sutton G."/>
            <person name="Nelson K.E."/>
        </authorList>
    </citation>
    <scope>NUCLEOTIDE SEQUENCE [LARGE SCALE GENOMIC DNA]</scope>
    <source>
        <strain evidence="2 3">CRIS 18C-A</strain>
    </source>
</reference>
<comment type="caution">
    <text evidence="2">The sequence shown here is derived from an EMBL/GenBank/DDBJ whole genome shotgun (WGS) entry which is preliminary data.</text>
</comment>
<sequence>MISRSGRHGLRNSMQRPPLEHRACDRDGRSGGRLGRKSAVFFLSLQTACSQEDTIKDVKGA</sequence>
<name>F0H4D9_9BACT</name>
<organism evidence="2 3">
    <name type="scientific">Prevotella denticola CRIS 18C-A</name>
    <dbReference type="NCBI Taxonomy" id="944557"/>
    <lineage>
        <taxon>Bacteria</taxon>
        <taxon>Pseudomonadati</taxon>
        <taxon>Bacteroidota</taxon>
        <taxon>Bacteroidia</taxon>
        <taxon>Bacteroidales</taxon>
        <taxon>Prevotellaceae</taxon>
        <taxon>Prevotella</taxon>
    </lineage>
</organism>
<feature type="compositionally biased region" description="Basic residues" evidence="1">
    <location>
        <begin position="1"/>
        <end position="10"/>
    </location>
</feature>
<evidence type="ECO:0000313" key="3">
    <source>
        <dbReference type="Proteomes" id="UP000003155"/>
    </source>
</evidence>
<dbReference type="AlphaFoldDB" id="F0H4D9"/>
<proteinExistence type="predicted"/>
<accession>F0H4D9</accession>
<feature type="region of interest" description="Disordered" evidence="1">
    <location>
        <begin position="1"/>
        <end position="33"/>
    </location>
</feature>
<keyword evidence="3" id="KW-1185">Reference proteome</keyword>
<feature type="compositionally biased region" description="Basic and acidic residues" evidence="1">
    <location>
        <begin position="18"/>
        <end position="30"/>
    </location>
</feature>
<evidence type="ECO:0000256" key="1">
    <source>
        <dbReference type="SAM" id="MobiDB-lite"/>
    </source>
</evidence>